<dbReference type="PATRIC" id="fig|1429438.4.peg.2590"/>
<keyword evidence="2" id="KW-1185">Reference proteome</keyword>
<sequence length="466" mass="51072">MVRLSIHPQLVVALVCEVAFIATIYGCVTAETPSSVDRSSLPRGVAKPFGAAPSAPTGPLSPEVARAIDTAFGENLESGTWDERQVEALERIAQSGDARMAWIISDLMRIALGLEFRTMLTDAANQLLGTDIKPERAWGDTTDHLIAWDIPAPPGYLDVKRTIFTIVVPEWERLFVEGDIDWRHVSWGGVRIDDRPFNETDKACNCIPAADNPQVTDAAGATWLDDDAVVFGIEVNGEYRAYPRRIMEVREMVNDTLGGRDLGIPYCTLCGSAQAYFTDRMPEGVKRPVLRTSGLLIRSNKVMYDINTFSVFDTFLGKAVTGPLAKRGIVLQQTGVVTTTWGQWKSAHPETTVLIEALALGRDFDFRNGRDANGPIFPIGDVDTRLPVHEDVLGIVTDKGTPIAFHIKSALAVLGKGEPIAFDNVRLVLDGGGVRAVDANGKDLGGHQAFWFAWSQFHPETKLWPF</sequence>
<dbReference type="Pfam" id="PF11376">
    <property type="entry name" value="DUF3179"/>
    <property type="match status" value="1"/>
</dbReference>
<protein>
    <recommendedName>
        <fullName evidence="3">DUF3179 domain-containing protein</fullName>
    </recommendedName>
</protein>
<dbReference type="InterPro" id="IPR021516">
    <property type="entry name" value="DUF3179"/>
</dbReference>
<reference evidence="1 2" key="1">
    <citation type="journal article" date="2014" name="Nature">
        <title>An environmental bacterial taxon with a large and distinct metabolic repertoire.</title>
        <authorList>
            <person name="Wilson M.C."/>
            <person name="Mori T."/>
            <person name="Ruckert C."/>
            <person name="Uria A.R."/>
            <person name="Helf M.J."/>
            <person name="Takada K."/>
            <person name="Gernert C."/>
            <person name="Steffens U.A."/>
            <person name="Heycke N."/>
            <person name="Schmitt S."/>
            <person name="Rinke C."/>
            <person name="Helfrich E.J."/>
            <person name="Brachmann A.O."/>
            <person name="Gurgui C."/>
            <person name="Wakimoto T."/>
            <person name="Kracht M."/>
            <person name="Crusemann M."/>
            <person name="Hentschel U."/>
            <person name="Abe I."/>
            <person name="Matsunaga S."/>
            <person name="Kalinowski J."/>
            <person name="Takeyama H."/>
            <person name="Piel J."/>
        </authorList>
    </citation>
    <scope>NUCLEOTIDE SEQUENCE [LARGE SCALE GENOMIC DNA]</scope>
    <source>
        <strain evidence="2">TSY1</strain>
    </source>
</reference>
<dbReference type="HOGENOM" id="CLU_586218_0_0_7"/>
<dbReference type="AlphaFoldDB" id="W4LQ42"/>
<dbReference type="EMBL" id="AZHW01000387">
    <property type="protein sequence ID" value="ETW99979.1"/>
    <property type="molecule type" value="Genomic_DNA"/>
</dbReference>
<dbReference type="Proteomes" id="UP000019141">
    <property type="component" value="Unassembled WGS sequence"/>
</dbReference>
<gene>
    <name evidence="1" type="ORF">ETSY1_12935</name>
</gene>
<proteinExistence type="predicted"/>
<name>W4LQ42_ENTF1</name>
<accession>W4LQ42</accession>
<organism evidence="1 2">
    <name type="scientific">Entotheonella factor</name>
    <dbReference type="NCBI Taxonomy" id="1429438"/>
    <lineage>
        <taxon>Bacteria</taxon>
        <taxon>Pseudomonadati</taxon>
        <taxon>Nitrospinota/Tectimicrobiota group</taxon>
        <taxon>Candidatus Tectimicrobiota</taxon>
        <taxon>Candidatus Entotheonellia</taxon>
        <taxon>Candidatus Entotheonellales</taxon>
        <taxon>Candidatus Entotheonellaceae</taxon>
        <taxon>Candidatus Entotheonella</taxon>
    </lineage>
</organism>
<evidence type="ECO:0000313" key="2">
    <source>
        <dbReference type="Proteomes" id="UP000019141"/>
    </source>
</evidence>
<evidence type="ECO:0008006" key="3">
    <source>
        <dbReference type="Google" id="ProtNLM"/>
    </source>
</evidence>
<evidence type="ECO:0000313" key="1">
    <source>
        <dbReference type="EMBL" id="ETW99979.1"/>
    </source>
</evidence>
<comment type="caution">
    <text evidence="1">The sequence shown here is derived from an EMBL/GenBank/DDBJ whole genome shotgun (WGS) entry which is preliminary data.</text>
</comment>